<protein>
    <submittedName>
        <fullName evidence="3">Uncharacterized protein</fullName>
    </submittedName>
</protein>
<accession>A0A7W6UTX5</accession>
<organism evidence="3 6">
    <name type="scientific">Aliirhizobium cellulosilyticum</name>
    <dbReference type="NCBI Taxonomy" id="393664"/>
    <lineage>
        <taxon>Bacteria</taxon>
        <taxon>Pseudomonadati</taxon>
        <taxon>Pseudomonadota</taxon>
        <taxon>Alphaproteobacteria</taxon>
        <taxon>Hyphomicrobiales</taxon>
        <taxon>Rhizobiaceae</taxon>
        <taxon>Aliirhizobium</taxon>
    </lineage>
</organism>
<dbReference type="AlphaFoldDB" id="A0A7W6UTX5"/>
<dbReference type="RefSeq" id="WP_183822040.1">
    <property type="nucleotide sequence ID" value="NZ_JACIGW010000001.1"/>
</dbReference>
<reference evidence="4 5" key="1">
    <citation type="submission" date="2020-08" db="EMBL/GenBank/DDBJ databases">
        <title>Genomic Encyclopedia of Type Strains, Phase IV (KMG-V): Genome sequencing to study the core and pangenomes of soil and plant-associated prokaryotes.</title>
        <authorList>
            <person name="Whitman W."/>
        </authorList>
    </citation>
    <scope>NUCLEOTIDE SEQUENCE [LARGE SCALE GENOMIC DNA]</scope>
    <source>
        <strain evidence="2 5">SEMIA 444</strain>
        <strain evidence="1 4">SEMIA 448</strain>
        <strain evidence="3 6">SEMIA 452</strain>
    </source>
</reference>
<evidence type="ECO:0000313" key="4">
    <source>
        <dbReference type="Proteomes" id="UP000520770"/>
    </source>
</evidence>
<dbReference type="Proteomes" id="UP000576087">
    <property type="component" value="Unassembled WGS sequence"/>
</dbReference>
<dbReference type="EMBL" id="JACIGY010000001">
    <property type="protein sequence ID" value="MBB4409624.1"/>
    <property type="molecule type" value="Genomic_DNA"/>
</dbReference>
<dbReference type="Proteomes" id="UP000520770">
    <property type="component" value="Unassembled WGS sequence"/>
</dbReference>
<sequence length="65" mass="6874">MSALIPIGEHESNLDKTAKLEWPLGKVCRGAVYSVRKGFVAILDDMAFPGHFSTLSEAKAAVGAA</sequence>
<evidence type="ECO:0000313" key="1">
    <source>
        <dbReference type="EMBL" id="MBB4347982.1"/>
    </source>
</evidence>
<dbReference type="EMBL" id="JACIHM010000001">
    <property type="protein sequence ID" value="MBB4444312.1"/>
    <property type="molecule type" value="Genomic_DNA"/>
</dbReference>
<evidence type="ECO:0000313" key="3">
    <source>
        <dbReference type="EMBL" id="MBB4444312.1"/>
    </source>
</evidence>
<evidence type="ECO:0000313" key="6">
    <source>
        <dbReference type="Proteomes" id="UP000576087"/>
    </source>
</evidence>
<dbReference type="Proteomes" id="UP000524535">
    <property type="component" value="Unassembled WGS sequence"/>
</dbReference>
<name>A0A7W6UTX5_9HYPH</name>
<comment type="caution">
    <text evidence="3">The sequence shown here is derived from an EMBL/GenBank/DDBJ whole genome shotgun (WGS) entry which is preliminary data.</text>
</comment>
<keyword evidence="5" id="KW-1185">Reference proteome</keyword>
<evidence type="ECO:0000313" key="5">
    <source>
        <dbReference type="Proteomes" id="UP000524535"/>
    </source>
</evidence>
<proteinExistence type="predicted"/>
<dbReference type="EMBL" id="JACIGW010000001">
    <property type="protein sequence ID" value="MBB4347982.1"/>
    <property type="molecule type" value="Genomic_DNA"/>
</dbReference>
<gene>
    <name evidence="2" type="ORF">GGE31_000095</name>
    <name evidence="1" type="ORF">GGE33_001690</name>
    <name evidence="3" type="ORF">GGE35_000094</name>
</gene>
<evidence type="ECO:0000313" key="2">
    <source>
        <dbReference type="EMBL" id="MBB4409624.1"/>
    </source>
</evidence>